<keyword evidence="5" id="KW-0472">Membrane</keyword>
<dbReference type="AlphaFoldDB" id="A0A0E0G6J4"/>
<dbReference type="STRING" id="4536.A0A0E0G6J4"/>
<evidence type="ECO:0000256" key="3">
    <source>
        <dbReference type="ARBA" id="ARBA00022833"/>
    </source>
</evidence>
<reference evidence="7" key="1">
    <citation type="submission" date="2015-04" db="UniProtKB">
        <authorList>
            <consortium name="EnsemblPlants"/>
        </authorList>
    </citation>
    <scope>IDENTIFICATION</scope>
    <source>
        <strain evidence="7">SL10</strain>
    </source>
</reference>
<keyword evidence="1" id="KW-0479">Metal-binding</keyword>
<evidence type="ECO:0000256" key="4">
    <source>
        <dbReference type="PROSITE-ProRule" id="PRU01343"/>
    </source>
</evidence>
<evidence type="ECO:0000313" key="7">
    <source>
        <dbReference type="EnsemblPlants" id="ONIVA02G17850.1"/>
    </source>
</evidence>
<keyword evidence="5" id="KW-1133">Transmembrane helix</keyword>
<dbReference type="Proteomes" id="UP000006591">
    <property type="component" value="Chromosome 2"/>
</dbReference>
<accession>A0A0E0G6J4</accession>
<dbReference type="HOGENOM" id="CLU_118288_0_0_1"/>
<organism evidence="7">
    <name type="scientific">Oryza nivara</name>
    <name type="common">Indian wild rice</name>
    <name type="synonym">Oryza sativa f. spontanea</name>
    <dbReference type="NCBI Taxonomy" id="4536"/>
    <lineage>
        <taxon>Eukaryota</taxon>
        <taxon>Viridiplantae</taxon>
        <taxon>Streptophyta</taxon>
        <taxon>Embryophyta</taxon>
        <taxon>Tracheophyta</taxon>
        <taxon>Spermatophyta</taxon>
        <taxon>Magnoliopsida</taxon>
        <taxon>Liliopsida</taxon>
        <taxon>Poales</taxon>
        <taxon>Poaceae</taxon>
        <taxon>BOP clade</taxon>
        <taxon>Oryzoideae</taxon>
        <taxon>Oryzeae</taxon>
        <taxon>Oryzinae</taxon>
        <taxon>Oryza</taxon>
    </lineage>
</organism>
<dbReference type="PROSITE" id="PS51999">
    <property type="entry name" value="ZF_GRF"/>
    <property type="match status" value="1"/>
</dbReference>
<keyword evidence="8" id="KW-1185">Reference proteome</keyword>
<feature type="domain" description="GRF-type" evidence="6">
    <location>
        <begin position="82"/>
        <end position="127"/>
    </location>
</feature>
<proteinExistence type="predicted"/>
<feature type="transmembrane region" description="Helical" evidence="5">
    <location>
        <begin position="191"/>
        <end position="211"/>
    </location>
</feature>
<protein>
    <recommendedName>
        <fullName evidence="6">GRF-type domain-containing protein</fullName>
    </recommendedName>
</protein>
<dbReference type="Pfam" id="PF06839">
    <property type="entry name" value="Zn_ribbon_GRF"/>
    <property type="match status" value="1"/>
</dbReference>
<evidence type="ECO:0000259" key="6">
    <source>
        <dbReference type="PROSITE" id="PS51999"/>
    </source>
</evidence>
<dbReference type="eggNOG" id="ENOG502R4H4">
    <property type="taxonomic scope" value="Eukaryota"/>
</dbReference>
<evidence type="ECO:0000256" key="5">
    <source>
        <dbReference type="SAM" id="Phobius"/>
    </source>
</evidence>
<dbReference type="EnsemblPlants" id="ONIVA02G17850.1">
    <property type="protein sequence ID" value="ONIVA02G17850.1"/>
    <property type="gene ID" value="ONIVA02G17850"/>
</dbReference>
<keyword evidence="2 4" id="KW-0863">Zinc-finger</keyword>
<sequence>MYIAESPKIPNSSRVWMLGSALRRRGDGGRQATAVARRRQEATKCGGEATTGGSQGLVAAPMASSSPASGCTRRKKVPLILCPSCENKTVVKRTSKTASNLDRIFYTCPDHEKDGSGCNFWVWEERYMKYLKKNGLIAGEEAAHVNAQVAASLKNAGQLDETKREDGDELKQTLITAVPIGRELVVVLKNMLVLGWLGVVVLVCILVVLMMK</sequence>
<evidence type="ECO:0000313" key="8">
    <source>
        <dbReference type="Proteomes" id="UP000006591"/>
    </source>
</evidence>
<dbReference type="GO" id="GO:0008270">
    <property type="term" value="F:zinc ion binding"/>
    <property type="evidence" value="ECO:0007669"/>
    <property type="project" value="UniProtKB-KW"/>
</dbReference>
<keyword evidence="5" id="KW-0812">Transmembrane</keyword>
<dbReference type="Gramene" id="ONIVA02G17850.1">
    <property type="protein sequence ID" value="ONIVA02G17850.1"/>
    <property type="gene ID" value="ONIVA02G17850"/>
</dbReference>
<reference evidence="7" key="2">
    <citation type="submission" date="2018-04" db="EMBL/GenBank/DDBJ databases">
        <title>OnivRS2 (Oryza nivara Reference Sequence Version 2).</title>
        <authorList>
            <person name="Zhang J."/>
            <person name="Kudrna D."/>
            <person name="Lee S."/>
            <person name="Talag J."/>
            <person name="Rajasekar S."/>
            <person name="Welchert J."/>
            <person name="Hsing Y.-I."/>
            <person name="Wing R.A."/>
        </authorList>
    </citation>
    <scope>NUCLEOTIDE SEQUENCE [LARGE SCALE GENOMIC DNA]</scope>
    <source>
        <strain evidence="7">SL10</strain>
    </source>
</reference>
<name>A0A0E0G6J4_ORYNI</name>
<dbReference type="OMA" id="FWEERYM"/>
<dbReference type="PANTHER" id="PTHR33680">
    <property type="entry name" value="OS07G0190500 PROTEIN"/>
    <property type="match status" value="1"/>
</dbReference>
<dbReference type="PANTHER" id="PTHR33680:SF7">
    <property type="entry name" value="OS02G0474200 PROTEIN"/>
    <property type="match status" value="1"/>
</dbReference>
<evidence type="ECO:0000256" key="1">
    <source>
        <dbReference type="ARBA" id="ARBA00022723"/>
    </source>
</evidence>
<dbReference type="InterPro" id="IPR010666">
    <property type="entry name" value="Znf_GRF"/>
</dbReference>
<evidence type="ECO:0000256" key="2">
    <source>
        <dbReference type="ARBA" id="ARBA00022771"/>
    </source>
</evidence>
<keyword evidence="3" id="KW-0862">Zinc</keyword>